<reference evidence="8" key="1">
    <citation type="journal article" date="2019" name="Int. J. Syst. Evol. Microbiol.">
        <title>The Global Catalogue of Microorganisms (GCM) 10K type strain sequencing project: providing services to taxonomists for standard genome sequencing and annotation.</title>
        <authorList>
            <consortium name="The Broad Institute Genomics Platform"/>
            <consortium name="The Broad Institute Genome Sequencing Center for Infectious Disease"/>
            <person name="Wu L."/>
            <person name="Ma J."/>
        </authorList>
    </citation>
    <scope>NUCLEOTIDE SEQUENCE [LARGE SCALE GENOMIC DNA]</scope>
    <source>
        <strain evidence="8">JCM 17326</strain>
    </source>
</reference>
<organism evidence="7 8">
    <name type="scientific">Nonomuraea rosea</name>
    <dbReference type="NCBI Taxonomy" id="638574"/>
    <lineage>
        <taxon>Bacteria</taxon>
        <taxon>Bacillati</taxon>
        <taxon>Actinomycetota</taxon>
        <taxon>Actinomycetes</taxon>
        <taxon>Streptosporangiales</taxon>
        <taxon>Streptosporangiaceae</taxon>
        <taxon>Nonomuraea</taxon>
    </lineage>
</organism>
<dbReference type="SUPFAM" id="SSF103473">
    <property type="entry name" value="MFS general substrate transporter"/>
    <property type="match status" value="1"/>
</dbReference>
<gene>
    <name evidence="7" type="ORF">GCM10022419_101460</name>
</gene>
<comment type="subcellular location">
    <subcellularLocation>
        <location evidence="1">Cell membrane</location>
        <topology evidence="1">Multi-pass membrane protein</topology>
    </subcellularLocation>
</comment>
<feature type="transmembrane region" description="Helical" evidence="6">
    <location>
        <begin position="149"/>
        <end position="180"/>
    </location>
</feature>
<dbReference type="PANTHER" id="PTHR23513">
    <property type="entry name" value="INTEGRAL MEMBRANE EFFLUX PROTEIN-RELATED"/>
    <property type="match status" value="1"/>
</dbReference>
<evidence type="ECO:0000313" key="7">
    <source>
        <dbReference type="EMBL" id="GAA3601005.1"/>
    </source>
</evidence>
<accession>A0ABP6Z9Z7</accession>
<evidence type="ECO:0000256" key="5">
    <source>
        <dbReference type="ARBA" id="ARBA00023136"/>
    </source>
</evidence>
<dbReference type="Gene3D" id="1.20.1250.20">
    <property type="entry name" value="MFS general substrate transporter like domains"/>
    <property type="match status" value="1"/>
</dbReference>
<evidence type="ECO:0000256" key="4">
    <source>
        <dbReference type="ARBA" id="ARBA00022989"/>
    </source>
</evidence>
<feature type="transmembrane region" description="Helical" evidence="6">
    <location>
        <begin position="254"/>
        <end position="274"/>
    </location>
</feature>
<dbReference type="EMBL" id="BAABDQ010000036">
    <property type="protein sequence ID" value="GAA3601005.1"/>
    <property type="molecule type" value="Genomic_DNA"/>
</dbReference>
<dbReference type="InterPro" id="IPR011701">
    <property type="entry name" value="MFS"/>
</dbReference>
<keyword evidence="8" id="KW-1185">Reference proteome</keyword>
<feature type="transmembrane region" description="Helical" evidence="6">
    <location>
        <begin position="281"/>
        <end position="300"/>
    </location>
</feature>
<dbReference type="CDD" id="cd06173">
    <property type="entry name" value="MFS_MefA_like"/>
    <property type="match status" value="1"/>
</dbReference>
<name>A0ABP6Z9Z7_9ACTN</name>
<dbReference type="PANTHER" id="PTHR23513:SF18">
    <property type="entry name" value="INTEGRAL MEMBRANE PROTEIN"/>
    <property type="match status" value="1"/>
</dbReference>
<protein>
    <submittedName>
        <fullName evidence="7">MFS transporter</fullName>
    </submittedName>
</protein>
<dbReference type="InterPro" id="IPR036259">
    <property type="entry name" value="MFS_trans_sf"/>
</dbReference>
<dbReference type="Pfam" id="PF07690">
    <property type="entry name" value="MFS_1"/>
    <property type="match status" value="1"/>
</dbReference>
<proteinExistence type="predicted"/>
<feature type="transmembrane region" description="Helical" evidence="6">
    <location>
        <begin position="346"/>
        <end position="363"/>
    </location>
</feature>
<keyword evidence="4 6" id="KW-1133">Transmembrane helix</keyword>
<sequence length="407" mass="42088">MPARSPGLRRITLSTLLSGTADQFALIALIWLVFEITGSPSAMGLLVLCNRLPAVISAPLCGPRLDRGDPVRLVLYSYVIRAVCLVAFPVLFVAGLLSLPGILVLATVMGAAYPLADVGGRMLIPRVVDESDLPSANGLMSMGDQFPYLIGPALGGVFVALAGPSALLLSAGMCLLAMLLMRGLRADAPATYGEGEAASAAPAGWFGFRPLLSDPAVRALVLLTFVYFLAYGPLEPALPLYSRDVLAAGAAGYGLLWSAIGAGALVGLVTVPFLARRRPGVVNAFGAILWGVLLFPLVLVDSLPPAMLILFVAGFVWAPYVATEVSVVQRRVPRSQHGAVFGARKALLVIASPSGAAFGGLLLEGMPATSVIVLSSVTCVLAGVACLALPSVRAVLPPPARQQTSDA</sequence>
<feature type="transmembrane region" description="Helical" evidence="6">
    <location>
        <begin position="306"/>
        <end position="325"/>
    </location>
</feature>
<feature type="transmembrane region" description="Helical" evidence="6">
    <location>
        <begin position="369"/>
        <end position="392"/>
    </location>
</feature>
<dbReference type="Proteomes" id="UP001500630">
    <property type="component" value="Unassembled WGS sequence"/>
</dbReference>
<evidence type="ECO:0000256" key="2">
    <source>
        <dbReference type="ARBA" id="ARBA00022475"/>
    </source>
</evidence>
<feature type="transmembrane region" description="Helical" evidence="6">
    <location>
        <begin position="216"/>
        <end position="234"/>
    </location>
</feature>
<evidence type="ECO:0000256" key="3">
    <source>
        <dbReference type="ARBA" id="ARBA00022692"/>
    </source>
</evidence>
<evidence type="ECO:0000256" key="6">
    <source>
        <dbReference type="SAM" id="Phobius"/>
    </source>
</evidence>
<evidence type="ECO:0000256" key="1">
    <source>
        <dbReference type="ARBA" id="ARBA00004651"/>
    </source>
</evidence>
<keyword evidence="5 6" id="KW-0472">Membrane</keyword>
<evidence type="ECO:0000313" key="8">
    <source>
        <dbReference type="Proteomes" id="UP001500630"/>
    </source>
</evidence>
<feature type="transmembrane region" description="Helical" evidence="6">
    <location>
        <begin position="82"/>
        <end position="113"/>
    </location>
</feature>
<keyword evidence="3 6" id="KW-0812">Transmembrane</keyword>
<comment type="caution">
    <text evidence="7">The sequence shown here is derived from an EMBL/GenBank/DDBJ whole genome shotgun (WGS) entry which is preliminary data.</text>
</comment>
<keyword evidence="2" id="KW-1003">Cell membrane</keyword>